<keyword evidence="2" id="KW-1185">Reference proteome</keyword>
<reference evidence="1 2" key="1">
    <citation type="submission" date="2023-01" db="EMBL/GenBank/DDBJ databases">
        <title>Cultivation and genomic characterization of new, ubiquitous marine nitrite-oxidizing bacteria from the Nitrospirales.</title>
        <authorList>
            <person name="Mueller A.J."/>
            <person name="Daebeler A."/>
            <person name="Herbold C.W."/>
            <person name="Kirkegaard R.H."/>
            <person name="Daims H."/>
        </authorList>
    </citation>
    <scope>NUCLEOTIDE SEQUENCE [LARGE SCALE GENOMIC DNA]</scope>
    <source>
        <strain evidence="1 2">DK</strain>
    </source>
</reference>
<gene>
    <name evidence="1" type="ORF">PQG83_10460</name>
</gene>
<name>A0AA96GDL6_9BACT</name>
<dbReference type="EMBL" id="CP116968">
    <property type="protein sequence ID" value="WNM60189.1"/>
    <property type="molecule type" value="Genomic_DNA"/>
</dbReference>
<dbReference type="AlphaFoldDB" id="A0AA96GDL6"/>
<dbReference type="RefSeq" id="WP_312740629.1">
    <property type="nucleotide sequence ID" value="NZ_CP116968.1"/>
</dbReference>
<evidence type="ECO:0000313" key="1">
    <source>
        <dbReference type="EMBL" id="WNM60189.1"/>
    </source>
</evidence>
<evidence type="ECO:0000313" key="2">
    <source>
        <dbReference type="Proteomes" id="UP001302494"/>
    </source>
</evidence>
<sequence length="70" mass="8003">MAEKVKVWFDPEGDFLEVQFKDAPGFLRPTGHEAVMERVDEQGHVLGFSVFGVSRFQKDHPLEAELVTDR</sequence>
<accession>A0AA96GDL6</accession>
<proteinExistence type="predicted"/>
<protein>
    <submittedName>
        <fullName evidence="1">DUF2283 domain-containing protein</fullName>
    </submittedName>
</protein>
<organism evidence="1 2">
    <name type="scientific">Candidatus Nitrospira neomarina</name>
    <dbReference type="NCBI Taxonomy" id="3020899"/>
    <lineage>
        <taxon>Bacteria</taxon>
        <taxon>Pseudomonadati</taxon>
        <taxon>Nitrospirota</taxon>
        <taxon>Nitrospiria</taxon>
        <taxon>Nitrospirales</taxon>
        <taxon>Nitrospiraceae</taxon>
        <taxon>Nitrospira</taxon>
    </lineage>
</organism>
<dbReference type="KEGG" id="nneo:PQG83_10460"/>
<dbReference type="Proteomes" id="UP001302494">
    <property type="component" value="Chromosome"/>
</dbReference>